<evidence type="ECO:0000256" key="7">
    <source>
        <dbReference type="ARBA" id="ARBA00022989"/>
    </source>
</evidence>
<feature type="transmembrane region" description="Helical" evidence="15">
    <location>
        <begin position="6"/>
        <end position="25"/>
    </location>
</feature>
<protein>
    <recommendedName>
        <fullName evidence="14">ATP synthase complex subunit 8</fullName>
    </recommendedName>
</protein>
<keyword evidence="8 14" id="KW-0406">Ion transport</keyword>
<evidence type="ECO:0000256" key="2">
    <source>
        <dbReference type="ARBA" id="ARBA00008892"/>
    </source>
</evidence>
<dbReference type="PANTHER" id="PTHR39937">
    <property type="entry name" value="ATP SYNTHASE PROTEIN 8"/>
    <property type="match status" value="1"/>
</dbReference>
<evidence type="ECO:0000256" key="9">
    <source>
        <dbReference type="ARBA" id="ARBA00023128"/>
    </source>
</evidence>
<proteinExistence type="inferred from homology"/>
<evidence type="ECO:0000256" key="15">
    <source>
        <dbReference type="SAM" id="Phobius"/>
    </source>
</evidence>
<keyword evidence="11" id="KW-0066">ATP synthesis</keyword>
<dbReference type="InterPro" id="IPR050635">
    <property type="entry name" value="ATPase_protein_8"/>
</dbReference>
<dbReference type="EMBL" id="AP018348">
    <property type="protein sequence ID" value="BBD71096.1"/>
    <property type="molecule type" value="Genomic_DNA"/>
</dbReference>
<dbReference type="GO" id="GO:0015986">
    <property type="term" value="P:proton motive force-driven ATP synthesis"/>
    <property type="evidence" value="ECO:0007669"/>
    <property type="project" value="InterPro"/>
</dbReference>
<evidence type="ECO:0000256" key="10">
    <source>
        <dbReference type="ARBA" id="ARBA00023136"/>
    </source>
</evidence>
<dbReference type="GO" id="GO:0045259">
    <property type="term" value="C:proton-transporting ATP synthase complex"/>
    <property type="evidence" value="ECO:0007669"/>
    <property type="project" value="UniProtKB-KW"/>
</dbReference>
<organism evidence="16">
    <name type="scientific">Trichonotus filamentosus</name>
    <dbReference type="NCBI Taxonomy" id="1703790"/>
    <lineage>
        <taxon>Eukaryota</taxon>
        <taxon>Metazoa</taxon>
        <taxon>Chordata</taxon>
        <taxon>Craniata</taxon>
        <taxon>Vertebrata</taxon>
        <taxon>Euteleostomi</taxon>
        <taxon>Actinopterygii</taxon>
        <taxon>Neopterygii</taxon>
        <taxon>Teleostei</taxon>
        <taxon>Neoteleostei</taxon>
        <taxon>Acanthomorphata</taxon>
        <taxon>Gobiaria</taxon>
        <taxon>Gobiiformes</taxon>
        <taxon>Trichonotoidei</taxon>
        <taxon>Trichonotidae</taxon>
        <taxon>Trichonotus</taxon>
    </lineage>
</organism>
<accession>A0A348B0A1</accession>
<evidence type="ECO:0000313" key="16">
    <source>
        <dbReference type="EMBL" id="BBD71096.1"/>
    </source>
</evidence>
<reference evidence="16" key="1">
    <citation type="submission" date="2017-08" db="EMBL/GenBank/DDBJ databases">
        <title>Complete nucleotide sequence and gene rearrangement of the mitochondrial genome of Trichonotus filamentosus.</title>
        <authorList>
            <person name="Satoh T.P."/>
        </authorList>
    </citation>
    <scope>NUCLEOTIDE SEQUENCE</scope>
</reference>
<comment type="similarity">
    <text evidence="2 14">Belongs to the ATPase protein 8 family.</text>
</comment>
<keyword evidence="5 14" id="KW-0812">Transmembrane</keyword>
<evidence type="ECO:0000256" key="12">
    <source>
        <dbReference type="ARBA" id="ARBA00053067"/>
    </source>
</evidence>
<gene>
    <name evidence="16" type="primary">ATPase 8</name>
</gene>
<dbReference type="Pfam" id="PF00895">
    <property type="entry name" value="ATP-synt_8"/>
    <property type="match status" value="1"/>
</dbReference>
<evidence type="ECO:0000256" key="14">
    <source>
        <dbReference type="RuleBase" id="RU003661"/>
    </source>
</evidence>
<evidence type="ECO:0000256" key="1">
    <source>
        <dbReference type="ARBA" id="ARBA00004304"/>
    </source>
</evidence>
<evidence type="ECO:0000256" key="5">
    <source>
        <dbReference type="ARBA" id="ARBA00022692"/>
    </source>
</evidence>
<comment type="subcellular location">
    <subcellularLocation>
        <location evidence="1 14">Mitochondrion membrane</location>
        <topology evidence="1 14">Single-pass membrane protein</topology>
    </subcellularLocation>
</comment>
<evidence type="ECO:0000256" key="13">
    <source>
        <dbReference type="ARBA" id="ARBA00064647"/>
    </source>
</evidence>
<dbReference type="PANTHER" id="PTHR39937:SF1">
    <property type="entry name" value="ATP SYNTHASE PROTEIN 8"/>
    <property type="match status" value="1"/>
</dbReference>
<evidence type="ECO:0000256" key="11">
    <source>
        <dbReference type="ARBA" id="ARBA00023310"/>
    </source>
</evidence>
<dbReference type="GO" id="GO:0015078">
    <property type="term" value="F:proton transmembrane transporter activity"/>
    <property type="evidence" value="ECO:0007669"/>
    <property type="project" value="InterPro"/>
</dbReference>
<comment type="subunit">
    <text evidence="13">Component of the ATP synthase complex composed at least of ATP5F1A/subunit alpha, ATP5F1B/subunit beta, ATP5MC1/subunit c (homooctomer), MT-ATP6/subunit a, MT-ATP8/subunit 8, ATP5ME/subunit e, ATP5MF/subunit f, ATP5MG/subunit g, ATP5MK/subunit k, ATP5MJ/subunit j, ATP5F1C/subunit gamma, ATP5F1D/subunit delta, ATP5F1E/subunit epsilon, ATP5PF/subunit F6, ATP5PB/subunit b, ATP5PD/subunit d, ATP5PO/subunit OSCP. ATP synthase complex consists of a soluble F(1) head domain (subunits alpha(3) and beta(3)) - the catalytic core - and a membrane F(0) domain - the membrane proton channel (subunits c, a, 8, e, f, g, k and j). These two domains are linked by a central stalk (subunits gamma, delta, and epsilon) rotating inside the F1 region and a stationary peripheral stalk (subunits F6, b, d, and OSCP).</text>
</comment>
<evidence type="ECO:0000256" key="6">
    <source>
        <dbReference type="ARBA" id="ARBA00022781"/>
    </source>
</evidence>
<keyword evidence="10 15" id="KW-0472">Membrane</keyword>
<name>A0A348B0A1_9TELE</name>
<keyword evidence="4 14" id="KW-0138">CF(0)</keyword>
<evidence type="ECO:0000256" key="8">
    <source>
        <dbReference type="ARBA" id="ARBA00023065"/>
    </source>
</evidence>
<comment type="function">
    <text evidence="12">Subunit 8, of the mitochondrial membrane ATP synthase complex (F(1)F(0) ATP synthase or Complex V) that produces ATP from ADP in the presence of a proton gradient across the membrane which is generated by electron transport complexes of the respiratory chain. ATP synthase complex consist of a soluble F(1) head domain - the catalytic core - and a membrane F(1) domain - the membrane proton channel. These two domains are linked by a central stalk rotating inside the F(1) region and a stationary peripheral stalk. During catalysis, ATP synthesis in the catalytic domain of F(1) is coupled via a rotary mechanism of the central stalk subunits to proton translocation. In vivo, can only synthesize ATP although its ATP hydrolase activity can be activated artificially in vitro. Part of the complex F(0) domain.</text>
</comment>
<sequence>MPQLNPLPWLLTFITGWVVLATLVFPKILELTFPNEPTPKDAEEVKKSSWYWTW</sequence>
<dbReference type="GO" id="GO:0031966">
    <property type="term" value="C:mitochondrial membrane"/>
    <property type="evidence" value="ECO:0007669"/>
    <property type="project" value="UniProtKB-SubCell"/>
</dbReference>
<keyword evidence="6 14" id="KW-0375">Hydrogen ion transport</keyword>
<evidence type="ECO:0000256" key="4">
    <source>
        <dbReference type="ARBA" id="ARBA00022547"/>
    </source>
</evidence>
<geneLocation type="mitochondrion" evidence="16"/>
<keyword evidence="9 14" id="KW-0496">Mitochondrion</keyword>
<evidence type="ECO:0000256" key="3">
    <source>
        <dbReference type="ARBA" id="ARBA00022448"/>
    </source>
</evidence>
<dbReference type="AlphaFoldDB" id="A0A348B0A1"/>
<keyword evidence="7 15" id="KW-1133">Transmembrane helix</keyword>
<keyword evidence="3 14" id="KW-0813">Transport</keyword>
<dbReference type="InterPro" id="IPR001421">
    <property type="entry name" value="ATP8_metazoa"/>
</dbReference>